<name>A0ABT9YRH6_9STRE</name>
<organism evidence="2 3">
    <name type="scientific">Streptococcus moroccensis</name>
    <dbReference type="NCBI Taxonomy" id="1451356"/>
    <lineage>
        <taxon>Bacteria</taxon>
        <taxon>Bacillati</taxon>
        <taxon>Bacillota</taxon>
        <taxon>Bacilli</taxon>
        <taxon>Lactobacillales</taxon>
        <taxon>Streptococcaceae</taxon>
        <taxon>Streptococcus</taxon>
    </lineage>
</organism>
<protein>
    <submittedName>
        <fullName evidence="2">Uncharacterized protein</fullName>
    </submittedName>
</protein>
<keyword evidence="1" id="KW-1133">Transmembrane helix</keyword>
<feature type="transmembrane region" description="Helical" evidence="1">
    <location>
        <begin position="7"/>
        <end position="28"/>
    </location>
</feature>
<sequence length="116" mass="13829">MKHLKNLFFVYPQQVLLFILNTGLFLTFRWQMANLAQTTGLADFYDQYAPFWMQNMTAGSLERFQVFLETSSWAWLVASIILLILWRWLSKLLRTVFMFGLLILAGWLIWKLQLMV</sequence>
<keyword evidence="1" id="KW-0812">Transmembrane</keyword>
<evidence type="ECO:0000256" key="1">
    <source>
        <dbReference type="SAM" id="Phobius"/>
    </source>
</evidence>
<keyword evidence="1" id="KW-0472">Membrane</keyword>
<comment type="caution">
    <text evidence="2">The sequence shown here is derived from an EMBL/GenBank/DDBJ whole genome shotgun (WGS) entry which is preliminary data.</text>
</comment>
<feature type="transmembrane region" description="Helical" evidence="1">
    <location>
        <begin position="64"/>
        <end position="85"/>
    </location>
</feature>
<dbReference type="EMBL" id="JAUSTM010000003">
    <property type="protein sequence ID" value="MDQ0221913.1"/>
    <property type="molecule type" value="Genomic_DNA"/>
</dbReference>
<evidence type="ECO:0000313" key="2">
    <source>
        <dbReference type="EMBL" id="MDQ0221913.1"/>
    </source>
</evidence>
<keyword evidence="3" id="KW-1185">Reference proteome</keyword>
<gene>
    <name evidence="2" type="ORF">J2S23_000449</name>
</gene>
<feature type="transmembrane region" description="Helical" evidence="1">
    <location>
        <begin position="92"/>
        <end position="110"/>
    </location>
</feature>
<reference evidence="2 3" key="1">
    <citation type="submission" date="2023-07" db="EMBL/GenBank/DDBJ databases">
        <title>Genomic Encyclopedia of Type Strains, Phase IV (KMG-IV): sequencing the most valuable type-strain genomes for metagenomic binning, comparative biology and taxonomic classification.</title>
        <authorList>
            <person name="Goeker M."/>
        </authorList>
    </citation>
    <scope>NUCLEOTIDE SEQUENCE [LARGE SCALE GENOMIC DNA]</scope>
    <source>
        <strain evidence="2 3">DSM 105143</strain>
    </source>
</reference>
<evidence type="ECO:0000313" key="3">
    <source>
        <dbReference type="Proteomes" id="UP001223079"/>
    </source>
</evidence>
<dbReference type="RefSeq" id="WP_307121142.1">
    <property type="nucleotide sequence ID" value="NZ_JAUSTM010000003.1"/>
</dbReference>
<accession>A0ABT9YRH6</accession>
<dbReference type="Proteomes" id="UP001223079">
    <property type="component" value="Unassembled WGS sequence"/>
</dbReference>
<proteinExistence type="predicted"/>